<dbReference type="EMBL" id="MT142185">
    <property type="protein sequence ID" value="QJA75789.1"/>
    <property type="molecule type" value="Genomic_DNA"/>
</dbReference>
<evidence type="ECO:0000313" key="1">
    <source>
        <dbReference type="EMBL" id="QJA55499.1"/>
    </source>
</evidence>
<protein>
    <submittedName>
        <fullName evidence="2">Uncharacterized protein</fullName>
    </submittedName>
</protein>
<dbReference type="AlphaFoldDB" id="A0A6M3K0V2"/>
<evidence type="ECO:0000313" key="2">
    <source>
        <dbReference type="EMBL" id="QJA75789.1"/>
    </source>
</evidence>
<proteinExistence type="predicted"/>
<reference evidence="2" key="1">
    <citation type="submission" date="2020-03" db="EMBL/GenBank/DDBJ databases">
        <title>The deep terrestrial virosphere.</title>
        <authorList>
            <person name="Holmfeldt K."/>
            <person name="Nilsson E."/>
            <person name="Simone D."/>
            <person name="Lopez-Fernandez M."/>
            <person name="Wu X."/>
            <person name="de Brujin I."/>
            <person name="Lundin D."/>
            <person name="Andersson A."/>
            <person name="Bertilsson S."/>
            <person name="Dopson M."/>
        </authorList>
    </citation>
    <scope>NUCLEOTIDE SEQUENCE</scope>
    <source>
        <strain evidence="2">MM415A01708</strain>
        <strain evidence="1">MM415B02040</strain>
    </source>
</reference>
<organism evidence="2">
    <name type="scientific">viral metagenome</name>
    <dbReference type="NCBI Taxonomy" id="1070528"/>
    <lineage>
        <taxon>unclassified sequences</taxon>
        <taxon>metagenomes</taxon>
        <taxon>organismal metagenomes</taxon>
    </lineage>
</organism>
<dbReference type="EMBL" id="MT141162">
    <property type="protein sequence ID" value="QJA55499.1"/>
    <property type="molecule type" value="Genomic_DNA"/>
</dbReference>
<sequence length="114" mass="12979">MTTEQVTKLIPLAKEFYKLGGNEGYKIQCGDWYFYSDGCGESSGHLKLCSSRGVGIAESYCIPIHDADFLYTFLLDHKAKFIQEDRIDIAESHGVTYALYVACNQILRWEKEKP</sequence>
<accession>A0A6M3K0V2</accession>
<gene>
    <name evidence="2" type="ORF">MM415A01708_0012</name>
    <name evidence="1" type="ORF">MM415B02040_0018</name>
</gene>
<name>A0A6M3K0V2_9ZZZZ</name>